<dbReference type="Gramene" id="Pp3c4_11180V3.1">
    <property type="protein sequence ID" value="Pp3c4_11180V3.1"/>
    <property type="gene ID" value="Pp3c4_11180"/>
</dbReference>
<reference evidence="2 4" key="1">
    <citation type="journal article" date="2008" name="Science">
        <title>The Physcomitrella genome reveals evolutionary insights into the conquest of land by plants.</title>
        <authorList>
            <person name="Rensing S."/>
            <person name="Lang D."/>
            <person name="Zimmer A."/>
            <person name="Terry A."/>
            <person name="Salamov A."/>
            <person name="Shapiro H."/>
            <person name="Nishiyama T."/>
            <person name="Perroud P.-F."/>
            <person name="Lindquist E."/>
            <person name="Kamisugi Y."/>
            <person name="Tanahashi T."/>
            <person name="Sakakibara K."/>
            <person name="Fujita T."/>
            <person name="Oishi K."/>
            <person name="Shin-I T."/>
            <person name="Kuroki Y."/>
            <person name="Toyoda A."/>
            <person name="Suzuki Y."/>
            <person name="Hashimoto A."/>
            <person name="Yamaguchi K."/>
            <person name="Sugano A."/>
            <person name="Kohara Y."/>
            <person name="Fujiyama A."/>
            <person name="Anterola A."/>
            <person name="Aoki S."/>
            <person name="Ashton N."/>
            <person name="Barbazuk W.B."/>
            <person name="Barker E."/>
            <person name="Bennetzen J."/>
            <person name="Bezanilla M."/>
            <person name="Blankenship R."/>
            <person name="Cho S.H."/>
            <person name="Dutcher S."/>
            <person name="Estelle M."/>
            <person name="Fawcett J.A."/>
            <person name="Gundlach H."/>
            <person name="Hanada K."/>
            <person name="Heyl A."/>
            <person name="Hicks K.A."/>
            <person name="Hugh J."/>
            <person name="Lohr M."/>
            <person name="Mayer K."/>
            <person name="Melkozernov A."/>
            <person name="Murata T."/>
            <person name="Nelson D."/>
            <person name="Pils B."/>
            <person name="Prigge M."/>
            <person name="Reiss B."/>
            <person name="Renner T."/>
            <person name="Rombauts S."/>
            <person name="Rushton P."/>
            <person name="Sanderfoot A."/>
            <person name="Schween G."/>
            <person name="Shiu S.-H."/>
            <person name="Stueber K."/>
            <person name="Theodoulou F.L."/>
            <person name="Tu H."/>
            <person name="Van de Peer Y."/>
            <person name="Verrier P.J."/>
            <person name="Waters E."/>
            <person name="Wood A."/>
            <person name="Yang L."/>
            <person name="Cove D."/>
            <person name="Cuming A."/>
            <person name="Hasebe M."/>
            <person name="Lucas S."/>
            <person name="Mishler D.B."/>
            <person name="Reski R."/>
            <person name="Grigoriev I."/>
            <person name="Quatrano R.S."/>
            <person name="Boore J.L."/>
        </authorList>
    </citation>
    <scope>NUCLEOTIDE SEQUENCE [LARGE SCALE GENOMIC DNA]</scope>
    <source>
        <strain evidence="3 4">cv. Gransden 2004</strain>
    </source>
</reference>
<dbReference type="GeneID" id="112281818"/>
<keyword evidence="4" id="KW-1185">Reference proteome</keyword>
<dbReference type="Gene3D" id="6.10.140.1430">
    <property type="match status" value="1"/>
</dbReference>
<proteinExistence type="predicted"/>
<evidence type="ECO:0000313" key="2">
    <source>
        <dbReference type="EMBL" id="PNR55149.1"/>
    </source>
</evidence>
<evidence type="ECO:0000256" key="1">
    <source>
        <dbReference type="SAM" id="MobiDB-lite"/>
    </source>
</evidence>
<dbReference type="HOGENOM" id="CLU_1848475_0_0_1"/>
<gene>
    <name evidence="3" type="primary">LOC112281818</name>
    <name evidence="2" type="ORF">PHYPA_006044</name>
</gene>
<evidence type="ECO:0000313" key="3">
    <source>
        <dbReference type="EnsemblPlants" id="Pp3c4_11180V3.1"/>
    </source>
</evidence>
<feature type="compositionally biased region" description="Basic and acidic residues" evidence="1">
    <location>
        <begin position="93"/>
        <end position="104"/>
    </location>
</feature>
<dbReference type="AlphaFoldDB" id="A9TGT5"/>
<dbReference type="EnsemblPlants" id="Pp3c4_11180V3.2">
    <property type="protein sequence ID" value="Pp3c4_11180V3.2"/>
    <property type="gene ID" value="Pp3c4_11180"/>
</dbReference>
<dbReference type="KEGG" id="ppp:112281818"/>
<dbReference type="PaxDb" id="3218-PP1S227_58V6.1"/>
<accession>A9TGT5</accession>
<feature type="compositionally biased region" description="Basic and acidic residues" evidence="1">
    <location>
        <begin position="1"/>
        <end position="28"/>
    </location>
</feature>
<dbReference type="EnsemblPlants" id="Pp3c4_11180V3.1">
    <property type="protein sequence ID" value="Pp3c4_11180V3.1"/>
    <property type="gene ID" value="Pp3c4_11180"/>
</dbReference>
<reference evidence="3" key="3">
    <citation type="submission" date="2020-12" db="UniProtKB">
        <authorList>
            <consortium name="EnsemblPlants"/>
        </authorList>
    </citation>
    <scope>IDENTIFICATION</scope>
</reference>
<dbReference type="RefSeq" id="XP_024374500.1">
    <property type="nucleotide sequence ID" value="XM_024518732.2"/>
</dbReference>
<dbReference type="STRING" id="3218.A9TGT5"/>
<feature type="region of interest" description="Disordered" evidence="1">
    <location>
        <begin position="1"/>
        <end position="107"/>
    </location>
</feature>
<sequence length="139" mass="14606">MADVEGAKAKAHQDAESILKSADRKVDEALAGSDYEQGAKTNADSDATVGDKASNAGEQMKESTGSAWESTKQKTSDAIETTKQKASDAMGTTKEKAPEAKDEGGSLFQTAGEKVKAAASSAYDSVDKANRYETYQAKE</sequence>
<name>A9TGT5_PHYPA</name>
<dbReference type="Proteomes" id="UP000006727">
    <property type="component" value="Chromosome 4"/>
</dbReference>
<dbReference type="Gramene" id="Pp3c4_11180V3.2">
    <property type="protein sequence ID" value="Pp3c4_11180V3.2"/>
    <property type="gene ID" value="Pp3c4_11180"/>
</dbReference>
<dbReference type="RefSeq" id="XP_024374501.1">
    <property type="nucleotide sequence ID" value="XM_024518733.2"/>
</dbReference>
<dbReference type="EMBL" id="ABEU02000004">
    <property type="protein sequence ID" value="PNR55149.1"/>
    <property type="molecule type" value="Genomic_DNA"/>
</dbReference>
<dbReference type="RefSeq" id="XP_024374502.1">
    <property type="nucleotide sequence ID" value="XM_024518734.2"/>
</dbReference>
<protein>
    <submittedName>
        <fullName evidence="2 3">Uncharacterized protein</fullName>
    </submittedName>
</protein>
<dbReference type="RefSeq" id="XP_024374504.1">
    <property type="nucleotide sequence ID" value="XM_024518736.2"/>
</dbReference>
<reference evidence="2 4" key="2">
    <citation type="journal article" date="2018" name="Plant J.">
        <title>The Physcomitrella patens chromosome-scale assembly reveals moss genome structure and evolution.</title>
        <authorList>
            <person name="Lang D."/>
            <person name="Ullrich K.K."/>
            <person name="Murat F."/>
            <person name="Fuchs J."/>
            <person name="Jenkins J."/>
            <person name="Haas F.B."/>
            <person name="Piednoel M."/>
            <person name="Gundlach H."/>
            <person name="Van Bel M."/>
            <person name="Meyberg R."/>
            <person name="Vives C."/>
            <person name="Morata J."/>
            <person name="Symeonidi A."/>
            <person name="Hiss M."/>
            <person name="Muchero W."/>
            <person name="Kamisugi Y."/>
            <person name="Saleh O."/>
            <person name="Blanc G."/>
            <person name="Decker E.L."/>
            <person name="van Gessel N."/>
            <person name="Grimwood J."/>
            <person name="Hayes R.D."/>
            <person name="Graham S.W."/>
            <person name="Gunter L.E."/>
            <person name="McDaniel S.F."/>
            <person name="Hoernstein S.N.W."/>
            <person name="Larsson A."/>
            <person name="Li F.W."/>
            <person name="Perroud P.F."/>
            <person name="Phillips J."/>
            <person name="Ranjan P."/>
            <person name="Rokshar D.S."/>
            <person name="Rothfels C.J."/>
            <person name="Schneider L."/>
            <person name="Shu S."/>
            <person name="Stevenson D.W."/>
            <person name="Thummler F."/>
            <person name="Tillich M."/>
            <person name="Villarreal Aguilar J.C."/>
            <person name="Widiez T."/>
            <person name="Wong G.K."/>
            <person name="Wymore A."/>
            <person name="Zhang Y."/>
            <person name="Zimmer A.D."/>
            <person name="Quatrano R.S."/>
            <person name="Mayer K.F.X."/>
            <person name="Goodstein D."/>
            <person name="Casacuberta J.M."/>
            <person name="Vandepoele K."/>
            <person name="Reski R."/>
            <person name="Cuming A.C."/>
            <person name="Tuskan G.A."/>
            <person name="Maumus F."/>
            <person name="Salse J."/>
            <person name="Schmutz J."/>
            <person name="Rensing S.A."/>
        </authorList>
    </citation>
    <scope>NUCLEOTIDE SEQUENCE [LARGE SCALE GENOMIC DNA]</scope>
    <source>
        <strain evidence="3 4">cv. Gransden 2004</strain>
    </source>
</reference>
<feature type="compositionally biased region" description="Basic and acidic residues" evidence="1">
    <location>
        <begin position="71"/>
        <end position="86"/>
    </location>
</feature>
<evidence type="ECO:0000313" key="4">
    <source>
        <dbReference type="Proteomes" id="UP000006727"/>
    </source>
</evidence>
<dbReference type="OrthoDB" id="2193576at2759"/>
<dbReference type="RefSeq" id="XP_024374503.1">
    <property type="nucleotide sequence ID" value="XM_024518735.2"/>
</dbReference>
<organism evidence="2">
    <name type="scientific">Physcomitrium patens</name>
    <name type="common">Spreading-leaved earth moss</name>
    <name type="synonym">Physcomitrella patens</name>
    <dbReference type="NCBI Taxonomy" id="3218"/>
    <lineage>
        <taxon>Eukaryota</taxon>
        <taxon>Viridiplantae</taxon>
        <taxon>Streptophyta</taxon>
        <taxon>Embryophyta</taxon>
        <taxon>Bryophyta</taxon>
        <taxon>Bryophytina</taxon>
        <taxon>Bryopsida</taxon>
        <taxon>Funariidae</taxon>
        <taxon>Funariales</taxon>
        <taxon>Funariaceae</taxon>
        <taxon>Physcomitrium</taxon>
    </lineage>
</organism>